<dbReference type="EMBL" id="GL871072">
    <property type="protein sequence ID" value="EGC35072.1"/>
    <property type="molecule type" value="Genomic_DNA"/>
</dbReference>
<dbReference type="PROSITE" id="PS00061">
    <property type="entry name" value="ADH_SHORT"/>
    <property type="match status" value="1"/>
</dbReference>
<dbReference type="Gene3D" id="3.40.50.720">
    <property type="entry name" value="NAD(P)-binding Rossmann-like Domain"/>
    <property type="match status" value="1"/>
</dbReference>
<keyword evidence="2" id="KW-0560">Oxidoreductase</keyword>
<accession>F0ZLT7</accession>
<dbReference type="PANTHER" id="PTHR43115:SF4">
    <property type="entry name" value="DEHYDROGENASE_REDUCTASE SDR FAMILY MEMBER 11"/>
    <property type="match status" value="1"/>
</dbReference>
<dbReference type="AlphaFoldDB" id="F0ZLT7"/>
<keyword evidence="5" id="KW-1185">Reference proteome</keyword>
<dbReference type="PRINTS" id="PR00080">
    <property type="entry name" value="SDRFAMILY"/>
</dbReference>
<comment type="similarity">
    <text evidence="1 3">Belongs to the short-chain dehydrogenases/reductases (SDR) family.</text>
</comment>
<dbReference type="GO" id="GO:0016616">
    <property type="term" value="F:oxidoreductase activity, acting on the CH-OH group of donors, NAD or NADP as acceptor"/>
    <property type="evidence" value="ECO:0007669"/>
    <property type="project" value="UniProtKB-ARBA"/>
</dbReference>
<dbReference type="RefSeq" id="XP_003288379.1">
    <property type="nucleotide sequence ID" value="XM_003288331.1"/>
</dbReference>
<dbReference type="PANTHER" id="PTHR43115">
    <property type="entry name" value="DEHYDROGENASE/REDUCTASE SDR FAMILY MEMBER 11"/>
    <property type="match status" value="1"/>
</dbReference>
<reference evidence="5" key="1">
    <citation type="journal article" date="2011" name="Genome Biol.">
        <title>Comparative genomics of the social amoebae Dictyostelium discoideum and Dictyostelium purpureum.</title>
        <authorList>
            <consortium name="US DOE Joint Genome Institute (JGI-PGF)"/>
            <person name="Sucgang R."/>
            <person name="Kuo A."/>
            <person name="Tian X."/>
            <person name="Salerno W."/>
            <person name="Parikh A."/>
            <person name="Feasley C.L."/>
            <person name="Dalin E."/>
            <person name="Tu H."/>
            <person name="Huang E."/>
            <person name="Barry K."/>
            <person name="Lindquist E."/>
            <person name="Shapiro H."/>
            <person name="Bruce D."/>
            <person name="Schmutz J."/>
            <person name="Salamov A."/>
            <person name="Fey P."/>
            <person name="Gaudet P."/>
            <person name="Anjard C."/>
            <person name="Babu M.M."/>
            <person name="Basu S."/>
            <person name="Bushmanova Y."/>
            <person name="van der Wel H."/>
            <person name="Katoh-Kurasawa M."/>
            <person name="Dinh C."/>
            <person name="Coutinho P.M."/>
            <person name="Saito T."/>
            <person name="Elias M."/>
            <person name="Schaap P."/>
            <person name="Kay R.R."/>
            <person name="Henrissat B."/>
            <person name="Eichinger L."/>
            <person name="Rivero F."/>
            <person name="Putnam N.H."/>
            <person name="West C.M."/>
            <person name="Loomis W.F."/>
            <person name="Chisholm R.L."/>
            <person name="Shaulsky G."/>
            <person name="Strassmann J.E."/>
            <person name="Queller D.C."/>
            <person name="Kuspa A."/>
            <person name="Grigoriev I.V."/>
        </authorList>
    </citation>
    <scope>NUCLEOTIDE SEQUENCE [LARGE SCALE GENOMIC DNA]</scope>
    <source>
        <strain evidence="5">QSDP1</strain>
    </source>
</reference>
<evidence type="ECO:0000256" key="3">
    <source>
        <dbReference type="RuleBase" id="RU000363"/>
    </source>
</evidence>
<protein>
    <recommendedName>
        <fullName evidence="6">Oxidoreductase</fullName>
    </recommendedName>
</protein>
<dbReference type="InterPro" id="IPR036291">
    <property type="entry name" value="NAD(P)-bd_dom_sf"/>
</dbReference>
<dbReference type="PRINTS" id="PR00081">
    <property type="entry name" value="GDHRDH"/>
</dbReference>
<dbReference type="InterPro" id="IPR002347">
    <property type="entry name" value="SDR_fam"/>
</dbReference>
<dbReference type="FunFam" id="3.40.50.720:FF:000047">
    <property type="entry name" value="NADP-dependent L-serine/L-allo-threonine dehydrogenase"/>
    <property type="match status" value="1"/>
</dbReference>
<gene>
    <name evidence="4" type="ORF">DICPUDRAFT_92084</name>
</gene>
<dbReference type="OrthoDB" id="1933717at2759"/>
<dbReference type="Pfam" id="PF00106">
    <property type="entry name" value="adh_short"/>
    <property type="match status" value="1"/>
</dbReference>
<name>F0ZLT7_DICPU</name>
<dbReference type="eggNOG" id="KOG1205">
    <property type="taxonomic scope" value="Eukaryota"/>
</dbReference>
<dbReference type="Proteomes" id="UP000001064">
    <property type="component" value="Unassembled WGS sequence"/>
</dbReference>
<dbReference type="OMA" id="IVLCTQR"/>
<evidence type="ECO:0000313" key="4">
    <source>
        <dbReference type="EMBL" id="EGC35072.1"/>
    </source>
</evidence>
<dbReference type="STRING" id="5786.F0ZLT7"/>
<dbReference type="GeneID" id="10501797"/>
<organism evidence="4 5">
    <name type="scientific">Dictyostelium purpureum</name>
    <name type="common">Slime mold</name>
    <dbReference type="NCBI Taxonomy" id="5786"/>
    <lineage>
        <taxon>Eukaryota</taxon>
        <taxon>Amoebozoa</taxon>
        <taxon>Evosea</taxon>
        <taxon>Eumycetozoa</taxon>
        <taxon>Dictyostelia</taxon>
        <taxon>Dictyosteliales</taxon>
        <taxon>Dictyosteliaceae</taxon>
        <taxon>Dictyostelium</taxon>
    </lineage>
</organism>
<evidence type="ECO:0000256" key="2">
    <source>
        <dbReference type="ARBA" id="ARBA00023002"/>
    </source>
</evidence>
<proteinExistence type="inferred from homology"/>
<dbReference type="InParanoid" id="F0ZLT7"/>
<evidence type="ECO:0000313" key="5">
    <source>
        <dbReference type="Proteomes" id="UP000001064"/>
    </source>
</evidence>
<sequence>MSDKSKKLVVITGASSGFGESLAKILSKEGYPLLIVARRLEKMEAFKLPNCLCRKVDVSNYDEFEKACREAEEHFKTKIDLMVNNAGVMLLGNIWEQDPKDWDTMIDVNVKGVLYGCRIVLKDMMERNSGTIINVSSIAGHSPFDSHTVYGSTKYGVTCITDTVRLEVAQKNVRVLQISPGIGETELLGHNSKSAEVYEKYLGWKKALDGQSMDPYQVANTMKFMYELPQEISLRDIIISPTKQG</sequence>
<evidence type="ECO:0000256" key="1">
    <source>
        <dbReference type="ARBA" id="ARBA00006484"/>
    </source>
</evidence>
<evidence type="ECO:0008006" key="6">
    <source>
        <dbReference type="Google" id="ProtNLM"/>
    </source>
</evidence>
<dbReference type="SUPFAM" id="SSF51735">
    <property type="entry name" value="NAD(P)-binding Rossmann-fold domains"/>
    <property type="match status" value="1"/>
</dbReference>
<dbReference type="KEGG" id="dpp:DICPUDRAFT_92084"/>
<dbReference type="VEuPathDB" id="AmoebaDB:DICPUDRAFT_92084"/>
<dbReference type="InterPro" id="IPR020904">
    <property type="entry name" value="Sc_DH/Rdtase_CS"/>
</dbReference>